<dbReference type="STRING" id="1801672.A2896_00915"/>
<comment type="caution">
    <text evidence="1">The sequence shown here is derived from an EMBL/GenBank/DDBJ whole genome shotgun (WGS) entry which is preliminary data.</text>
</comment>
<dbReference type="Proteomes" id="UP000178647">
    <property type="component" value="Unassembled WGS sequence"/>
</dbReference>
<gene>
    <name evidence="1" type="ORF">A2896_00915</name>
</gene>
<reference evidence="1 2" key="1">
    <citation type="journal article" date="2016" name="Nat. Commun.">
        <title>Thousands of microbial genomes shed light on interconnected biogeochemical processes in an aquifer system.</title>
        <authorList>
            <person name="Anantharaman K."/>
            <person name="Brown C.T."/>
            <person name="Hug L.A."/>
            <person name="Sharon I."/>
            <person name="Castelle C.J."/>
            <person name="Probst A.J."/>
            <person name="Thomas B.C."/>
            <person name="Singh A."/>
            <person name="Wilkins M.J."/>
            <person name="Karaoz U."/>
            <person name="Brodie E.L."/>
            <person name="Williams K.H."/>
            <person name="Hubbard S.S."/>
            <person name="Banfield J.F."/>
        </authorList>
    </citation>
    <scope>NUCLEOTIDE SEQUENCE [LARGE SCALE GENOMIC DNA]</scope>
</reference>
<evidence type="ECO:0000313" key="2">
    <source>
        <dbReference type="Proteomes" id="UP000178647"/>
    </source>
</evidence>
<accession>A0A1G2EEZ3</accession>
<sequence>MGRIEEIAERLGLSGRLPEVQFLATGFKAVDLEGLARFEDELQIFDLAAHQDIRANWEAKVAKNPKMFPGPMATVKDFKVEEKVLKLRLQRSRFDIYDGLRPRIPNKIDLAQKPLDRDFCLPLSTGAVTVTAPDKENPAGTIIFGIRSKTTAFGEGISTTLPAGYFNPESDRLVIGDPALHVWLMSIRFTVVREMKEEVGLQDYQMFDYLGLIHDGVLAKQPLLAVRLGLDFTAEEVKAVAHDMGVEVQSYHFVPNTEESVREFIAKYPPTPHTIGALILHFA</sequence>
<organism evidence="1 2">
    <name type="scientific">Candidatus Nealsonbacteria bacterium RIFCSPLOWO2_01_FULL_43_32</name>
    <dbReference type="NCBI Taxonomy" id="1801672"/>
    <lineage>
        <taxon>Bacteria</taxon>
        <taxon>Candidatus Nealsoniibacteriota</taxon>
    </lineage>
</organism>
<dbReference type="EMBL" id="MHMH01000012">
    <property type="protein sequence ID" value="OGZ24369.1"/>
    <property type="molecule type" value="Genomic_DNA"/>
</dbReference>
<protein>
    <recommendedName>
        <fullName evidence="3">Nudix hydrolase domain-containing protein</fullName>
    </recommendedName>
</protein>
<dbReference type="AlphaFoldDB" id="A0A1G2EEZ3"/>
<evidence type="ECO:0008006" key="3">
    <source>
        <dbReference type="Google" id="ProtNLM"/>
    </source>
</evidence>
<proteinExistence type="predicted"/>
<evidence type="ECO:0000313" key="1">
    <source>
        <dbReference type="EMBL" id="OGZ24369.1"/>
    </source>
</evidence>
<name>A0A1G2EEZ3_9BACT</name>